<dbReference type="eggNOG" id="ENOG50336TQ">
    <property type="taxonomic scope" value="Bacteria"/>
</dbReference>
<gene>
    <name evidence="2" type="ORF">H131_16018</name>
</gene>
<dbReference type="PATRIC" id="fig|1285586.5.peg.3325"/>
<protein>
    <submittedName>
        <fullName evidence="2">FRG domain-containing protein</fullName>
    </submittedName>
</protein>
<feature type="domain" description="FRG" evidence="1">
    <location>
        <begin position="31"/>
        <end position="134"/>
    </location>
</feature>
<dbReference type="HOGENOM" id="CLU_723206_0_0_9"/>
<dbReference type="AlphaFoldDB" id="R7ZBS9"/>
<reference evidence="2 3" key="1">
    <citation type="submission" date="2013-04" db="EMBL/GenBank/DDBJ databases">
        <title>Draft genome of the heavy metal tolerant bacterium Lysinibacillus sphaericus strain OT4b.31.</title>
        <authorList>
            <person name="Pena-Montenegro T.D."/>
            <person name="Dussan J."/>
        </authorList>
    </citation>
    <scope>NUCLEOTIDE SEQUENCE [LARGE SCALE GENOMIC DNA]</scope>
    <source>
        <strain evidence="2 3">OT4b.31</strain>
    </source>
</reference>
<organism evidence="2 3">
    <name type="scientific">Lysinibacillus sphaericus OT4b.31</name>
    <dbReference type="NCBI Taxonomy" id="1285586"/>
    <lineage>
        <taxon>Bacteria</taxon>
        <taxon>Bacillati</taxon>
        <taxon>Bacillota</taxon>
        <taxon>Bacilli</taxon>
        <taxon>Bacillales</taxon>
        <taxon>Bacillaceae</taxon>
        <taxon>Lysinibacillus</taxon>
    </lineage>
</organism>
<name>R7ZBS9_LYSSH</name>
<sequence>MNTNIIENKKGFSPVSEFIKSIVRVTKEFEEQSNIVYRGEGENHKLTACQPNLFRQYDLRTSHNIELNILDSMKSKGLVETNSYFEMAIEAQHGGFPSRLLDVTYNALVALFFAVTPHYNKNIDEDDNKDGLVYIFNIPKMYSPASNDIHDLYKDLLNDNSPLRKEEVFATSHRLLDHASKNQRIIAQQGAFILFYGNSFYPLPHHLRKEITIKAGAKSRIREELTSLFGIHTGSMYPELPNNVSDILSKIDKISKLTFTHTNEILICIENLKSANLSTLNNFTKKHEEYKDYIEKIKKFDEIFEDNILFKELFEEFLDRQYKLVDFDNLKQYISNYNIFLLNFYDYTNNRYFIEAVNINEILIDMNLINNMEMKKNDNANY</sequence>
<comment type="caution">
    <text evidence="2">The sequence shown here is derived from an EMBL/GenBank/DDBJ whole genome shotgun (WGS) entry which is preliminary data.</text>
</comment>
<evidence type="ECO:0000259" key="1">
    <source>
        <dbReference type="SMART" id="SM00901"/>
    </source>
</evidence>
<evidence type="ECO:0000313" key="2">
    <source>
        <dbReference type="EMBL" id="EON71489.1"/>
    </source>
</evidence>
<dbReference type="Proteomes" id="UP000013911">
    <property type="component" value="Unassembled WGS sequence"/>
</dbReference>
<proteinExistence type="predicted"/>
<accession>R7ZBS9</accession>
<dbReference type="SMART" id="SM00901">
    <property type="entry name" value="FRG"/>
    <property type="match status" value="1"/>
</dbReference>
<evidence type="ECO:0000313" key="3">
    <source>
        <dbReference type="Proteomes" id="UP000013911"/>
    </source>
</evidence>
<dbReference type="Pfam" id="PF08867">
    <property type="entry name" value="FRG"/>
    <property type="match status" value="1"/>
</dbReference>
<dbReference type="RefSeq" id="WP_010860136.1">
    <property type="nucleotide sequence ID" value="NZ_KB933398.1"/>
</dbReference>
<dbReference type="EMBL" id="AQPX01000022">
    <property type="protein sequence ID" value="EON71489.1"/>
    <property type="molecule type" value="Genomic_DNA"/>
</dbReference>
<dbReference type="InterPro" id="IPR014966">
    <property type="entry name" value="FRG-dom"/>
</dbReference>